<dbReference type="RefSeq" id="WP_268008158.1">
    <property type="nucleotide sequence ID" value="NZ_BSUT01000001.1"/>
</dbReference>
<keyword evidence="9 12" id="KW-1133">Transmembrane helix</keyword>
<dbReference type="Pfam" id="PF02163">
    <property type="entry name" value="Peptidase_M50"/>
    <property type="match status" value="2"/>
</dbReference>
<evidence type="ECO:0000256" key="8">
    <source>
        <dbReference type="ARBA" id="ARBA00022833"/>
    </source>
</evidence>
<evidence type="ECO:0000256" key="6">
    <source>
        <dbReference type="ARBA" id="ARBA00022723"/>
    </source>
</evidence>
<sequence>MSVVSRAEVAIGQALGVGRVRVHPLFLALMVGASFAGMLKTAVLLFTFVLLHEFGHAVTARVLGYEVEEVSLLPFGGVAKVSYARLGFSPREEAMVAIAGPFVNLLLCIACSLLSAVGAIDGDTYQMCMQMNSWIGIFNLLPGLPLDGGRILRAARSRQIGYERATLEAYNVALALAILLMFTGVLALFTGHPHLGMMLLGLFLFATAWRGKKDVRSETMRFLDAKRQQPKAVLPMYTLAVLHSAPIRDVVVQFAPDRYHIVYILGNDGLVQALLEEIEILDAVFEGRWLEPMSSLLLDAN</sequence>
<feature type="domain" description="Peptidase M50" evidence="13">
    <location>
        <begin position="41"/>
        <end position="115"/>
    </location>
</feature>
<keyword evidence="11 12" id="KW-0472">Membrane</keyword>
<evidence type="ECO:0000256" key="3">
    <source>
        <dbReference type="ARBA" id="ARBA00007931"/>
    </source>
</evidence>
<dbReference type="Proteomes" id="UP001164761">
    <property type="component" value="Chromosome"/>
</dbReference>
<keyword evidence="7" id="KW-0378">Hydrolase</keyword>
<dbReference type="CDD" id="cd06161">
    <property type="entry name" value="S2P-M50_SpoIVFB"/>
    <property type="match status" value="1"/>
</dbReference>
<keyword evidence="4" id="KW-0645">Protease</keyword>
<keyword evidence="10" id="KW-0482">Metalloprotease</keyword>
<keyword evidence="8" id="KW-0862">Zinc</keyword>
<organism evidence="14 15">
    <name type="scientific">Alicyclobacillus fastidiosus</name>
    <dbReference type="NCBI Taxonomy" id="392011"/>
    <lineage>
        <taxon>Bacteria</taxon>
        <taxon>Bacillati</taxon>
        <taxon>Bacillota</taxon>
        <taxon>Bacilli</taxon>
        <taxon>Bacillales</taxon>
        <taxon>Alicyclobacillaceae</taxon>
        <taxon>Alicyclobacillus</taxon>
    </lineage>
</organism>
<keyword evidence="15" id="KW-1185">Reference proteome</keyword>
<dbReference type="PANTHER" id="PTHR39188">
    <property type="entry name" value="MEMBRANE-ASSOCIATED ZINC METALLOPROTEASE M50B"/>
    <property type="match status" value="1"/>
</dbReference>
<dbReference type="PANTHER" id="PTHR39188:SF3">
    <property type="entry name" value="STAGE IV SPORULATION PROTEIN FB"/>
    <property type="match status" value="1"/>
</dbReference>
<gene>
    <name evidence="14" type="ORF">NZD89_13265</name>
</gene>
<evidence type="ECO:0000256" key="7">
    <source>
        <dbReference type="ARBA" id="ARBA00022801"/>
    </source>
</evidence>
<keyword evidence="6" id="KW-0479">Metal-binding</keyword>
<evidence type="ECO:0000313" key="15">
    <source>
        <dbReference type="Proteomes" id="UP001164761"/>
    </source>
</evidence>
<evidence type="ECO:0000256" key="12">
    <source>
        <dbReference type="SAM" id="Phobius"/>
    </source>
</evidence>
<dbReference type="EMBL" id="CP104067">
    <property type="protein sequence ID" value="WAH44262.1"/>
    <property type="molecule type" value="Genomic_DNA"/>
</dbReference>
<evidence type="ECO:0000256" key="11">
    <source>
        <dbReference type="ARBA" id="ARBA00023136"/>
    </source>
</evidence>
<evidence type="ECO:0000259" key="13">
    <source>
        <dbReference type="Pfam" id="PF02163"/>
    </source>
</evidence>
<evidence type="ECO:0000256" key="5">
    <source>
        <dbReference type="ARBA" id="ARBA00022692"/>
    </source>
</evidence>
<evidence type="ECO:0000313" key="14">
    <source>
        <dbReference type="EMBL" id="WAH44262.1"/>
    </source>
</evidence>
<reference evidence="14" key="1">
    <citation type="submission" date="2022-08" db="EMBL/GenBank/DDBJ databases">
        <title>Alicyclobacillus fastidiosus DSM 17978, complete genome.</title>
        <authorList>
            <person name="Wang Q."/>
            <person name="Cai R."/>
            <person name="Wang Z."/>
        </authorList>
    </citation>
    <scope>NUCLEOTIDE SEQUENCE</scope>
    <source>
        <strain evidence="14">DSM 17978</strain>
    </source>
</reference>
<feature type="transmembrane region" description="Helical" evidence="12">
    <location>
        <begin position="195"/>
        <end position="211"/>
    </location>
</feature>
<accession>A0ABY6ZN41</accession>
<feature type="domain" description="Peptidase M50" evidence="13">
    <location>
        <begin position="125"/>
        <end position="180"/>
    </location>
</feature>
<keyword evidence="5 12" id="KW-0812">Transmembrane</keyword>
<evidence type="ECO:0000256" key="2">
    <source>
        <dbReference type="ARBA" id="ARBA00004141"/>
    </source>
</evidence>
<protein>
    <submittedName>
        <fullName evidence="14">M50 family metallopeptidase</fullName>
    </submittedName>
</protein>
<evidence type="ECO:0000256" key="4">
    <source>
        <dbReference type="ARBA" id="ARBA00022670"/>
    </source>
</evidence>
<comment type="subcellular location">
    <subcellularLocation>
        <location evidence="2">Membrane</location>
        <topology evidence="2">Multi-pass membrane protein</topology>
    </subcellularLocation>
</comment>
<feature type="transmembrane region" description="Helical" evidence="12">
    <location>
        <begin position="169"/>
        <end position="189"/>
    </location>
</feature>
<evidence type="ECO:0000256" key="10">
    <source>
        <dbReference type="ARBA" id="ARBA00023049"/>
    </source>
</evidence>
<feature type="transmembrane region" description="Helical" evidence="12">
    <location>
        <begin position="94"/>
        <end position="119"/>
    </location>
</feature>
<dbReference type="InterPro" id="IPR008915">
    <property type="entry name" value="Peptidase_M50"/>
</dbReference>
<evidence type="ECO:0000256" key="1">
    <source>
        <dbReference type="ARBA" id="ARBA00001947"/>
    </source>
</evidence>
<feature type="transmembrane region" description="Helical" evidence="12">
    <location>
        <begin position="25"/>
        <end position="51"/>
    </location>
</feature>
<comment type="cofactor">
    <cofactor evidence="1">
        <name>Zn(2+)</name>
        <dbReference type="ChEBI" id="CHEBI:29105"/>
    </cofactor>
</comment>
<comment type="similarity">
    <text evidence="3">Belongs to the peptidase M50B family.</text>
</comment>
<name>A0ABY6ZN41_9BACL</name>
<evidence type="ECO:0000256" key="9">
    <source>
        <dbReference type="ARBA" id="ARBA00022989"/>
    </source>
</evidence>
<proteinExistence type="inferred from homology"/>